<gene>
    <name evidence="1" type="ORF">LCGC14_1215330</name>
</gene>
<protein>
    <submittedName>
        <fullName evidence="1">Uncharacterized protein</fullName>
    </submittedName>
</protein>
<dbReference type="AlphaFoldDB" id="A0A0F9M0D5"/>
<comment type="caution">
    <text evidence="1">The sequence shown here is derived from an EMBL/GenBank/DDBJ whole genome shotgun (WGS) entry which is preliminary data.</text>
</comment>
<accession>A0A0F9M0D5</accession>
<sequence length="79" mass="9092">MNKPFGRIENLGKFSQVQIFTNPVDTVTIMAYTLDESDRNYMKSEGGIALSPEATLLVLNMLKEWEQYAIEHKILEKEI</sequence>
<reference evidence="1" key="1">
    <citation type="journal article" date="2015" name="Nature">
        <title>Complex archaea that bridge the gap between prokaryotes and eukaryotes.</title>
        <authorList>
            <person name="Spang A."/>
            <person name="Saw J.H."/>
            <person name="Jorgensen S.L."/>
            <person name="Zaremba-Niedzwiedzka K."/>
            <person name="Martijn J."/>
            <person name="Lind A.E."/>
            <person name="van Eijk R."/>
            <person name="Schleper C."/>
            <person name="Guy L."/>
            <person name="Ettema T.J."/>
        </authorList>
    </citation>
    <scope>NUCLEOTIDE SEQUENCE</scope>
</reference>
<name>A0A0F9M0D5_9ZZZZ</name>
<dbReference type="EMBL" id="LAZR01006352">
    <property type="protein sequence ID" value="KKM92761.1"/>
    <property type="molecule type" value="Genomic_DNA"/>
</dbReference>
<evidence type="ECO:0000313" key="1">
    <source>
        <dbReference type="EMBL" id="KKM92761.1"/>
    </source>
</evidence>
<proteinExistence type="predicted"/>
<organism evidence="1">
    <name type="scientific">marine sediment metagenome</name>
    <dbReference type="NCBI Taxonomy" id="412755"/>
    <lineage>
        <taxon>unclassified sequences</taxon>
        <taxon>metagenomes</taxon>
        <taxon>ecological metagenomes</taxon>
    </lineage>
</organism>